<feature type="compositionally biased region" description="Basic residues" evidence="7">
    <location>
        <begin position="827"/>
        <end position="850"/>
    </location>
</feature>
<dbReference type="SUPFAM" id="SSF50249">
    <property type="entry name" value="Nucleic acid-binding proteins"/>
    <property type="match status" value="4"/>
</dbReference>
<dbReference type="SMART" id="SM00316">
    <property type="entry name" value="S1"/>
    <property type="match status" value="1"/>
</dbReference>
<dbReference type="Pfam" id="PF08206">
    <property type="entry name" value="OB_RNB"/>
    <property type="match status" value="1"/>
</dbReference>
<sequence>MVDRRRKGGRDRGHGGKKVKKVYPEFTGRVQMTREGYAFIIVDGEEDDIFVKASKTRGALNGDTVRVAVTKEKTDRQRKEGEVLEILERSRKPFVGILHVVGDQAWVLMESRVMPYDIVIPVVASQSPEKVRKKKDRGQSQQEDSARPEYMLGSLKRTGYDQFSVNYLYETVDGKRQEMTVRSGMKVAAMVDKWDKKDPNPTGHLVDVLGEPGENDTEMHAILAEYSLPYRFEPEVENAADGISDIITDNDIRERRDFRDVLTFTIDPADAKDFDDALSFRKLDDGNYEVGVHIADVTHYVTPGSVVDEEARNRGTSVYLVDRTVPMLPEKLSNKLCSLRPNEPKLCFSAVFEITPLAKVVSQWFGRTVINSDYRFAYETAQQVIEAGENAMRMELRGGTDGKHGPIADPILDASPEAAEERAKNADRHAESAMGEGVTTGCLIPDSLKEAILVLNGLAAKLRKKRFAAGAISFERPEMKVEVDEKGRPVRVYQKVTKEANWLIEEFMLLANRSVAEFVAKGCRKSSAPSASLGYLCISQEEAAKAAEKSKAKTFVYRIHDEPNLMKLDSLRSFVHNFGYDMGPAENGKEIARELNGLLSQAKDRPEFDVIELLSLRTMAKARYSTDNIGHYGLAFKYYTHFTSPIRRYPDMMVHRLLAMYLDGAPSQKKDYYEGQCKYASEREIVAAEAERSSIKYKLVEFMQDKVGFEFEGHISGLTDWGMYVEIEPTKIEGMVALRDIKSDYFEFDADRYRIVGRHSRTVYSLGDTVRIRVKKTNLEQKLLDYELVETGLEEKAADAGPDEGMAPSGSGGQAGKSGKGKDRKGFRSSGKKYSSKGSRKRGGKPKRDQ</sequence>
<dbReference type="EMBL" id="JADILZ010000046">
    <property type="protein sequence ID" value="MBO8478372.1"/>
    <property type="molecule type" value="Genomic_DNA"/>
</dbReference>
<dbReference type="CDD" id="cd04471">
    <property type="entry name" value="S1_RNase_R"/>
    <property type="match status" value="1"/>
</dbReference>
<evidence type="ECO:0000313" key="9">
    <source>
        <dbReference type="EMBL" id="MBO8478372.1"/>
    </source>
</evidence>
<keyword evidence="5 6" id="KW-0694">RNA-binding</keyword>
<comment type="caution">
    <text evidence="9">The sequence shown here is derived from an EMBL/GenBank/DDBJ whole genome shotgun (WGS) entry which is preliminary data.</text>
</comment>
<evidence type="ECO:0000256" key="4">
    <source>
        <dbReference type="ARBA" id="ARBA00022839"/>
    </source>
</evidence>
<dbReference type="InterPro" id="IPR050180">
    <property type="entry name" value="RNR_Ribonuclease"/>
</dbReference>
<dbReference type="GO" id="GO:0003723">
    <property type="term" value="F:RNA binding"/>
    <property type="evidence" value="ECO:0007669"/>
    <property type="project" value="UniProtKB-UniRule"/>
</dbReference>
<dbReference type="InterPro" id="IPR001900">
    <property type="entry name" value="RNase_II/R"/>
</dbReference>
<comment type="subcellular location">
    <subcellularLocation>
        <location evidence="6">Cytoplasm</location>
    </subcellularLocation>
</comment>
<dbReference type="InterPro" id="IPR013223">
    <property type="entry name" value="RNase_B_OB_dom"/>
</dbReference>
<name>A0A9D9IT91_9BACT</name>
<keyword evidence="4 6" id="KW-0269">Exonuclease</keyword>
<dbReference type="PROSITE" id="PS01175">
    <property type="entry name" value="RIBONUCLEASE_II"/>
    <property type="match status" value="1"/>
</dbReference>
<dbReference type="AlphaFoldDB" id="A0A9D9IT91"/>
<dbReference type="InterPro" id="IPR003029">
    <property type="entry name" value="S1_domain"/>
</dbReference>
<keyword evidence="1 6" id="KW-0963">Cytoplasm</keyword>
<reference evidence="9" key="1">
    <citation type="submission" date="2020-10" db="EMBL/GenBank/DDBJ databases">
        <authorList>
            <person name="Gilroy R."/>
        </authorList>
    </citation>
    <scope>NUCLEOTIDE SEQUENCE</scope>
    <source>
        <strain evidence="9">2478</strain>
    </source>
</reference>
<reference evidence="9" key="2">
    <citation type="journal article" date="2021" name="PeerJ">
        <title>Extensive microbial diversity within the chicken gut microbiome revealed by metagenomics and culture.</title>
        <authorList>
            <person name="Gilroy R."/>
            <person name="Ravi A."/>
            <person name="Getino M."/>
            <person name="Pursley I."/>
            <person name="Horton D.L."/>
            <person name="Alikhan N.F."/>
            <person name="Baker D."/>
            <person name="Gharbi K."/>
            <person name="Hall N."/>
            <person name="Watson M."/>
            <person name="Adriaenssens E.M."/>
            <person name="Foster-Nyarko E."/>
            <person name="Jarju S."/>
            <person name="Secka A."/>
            <person name="Antonio M."/>
            <person name="Oren A."/>
            <person name="Chaudhuri R.R."/>
            <person name="La Ragione R."/>
            <person name="Hildebrand F."/>
            <person name="Pallen M.J."/>
        </authorList>
    </citation>
    <scope>NUCLEOTIDE SEQUENCE</scope>
    <source>
        <strain evidence="9">2478</strain>
    </source>
</reference>
<evidence type="ECO:0000256" key="5">
    <source>
        <dbReference type="ARBA" id="ARBA00022884"/>
    </source>
</evidence>
<gene>
    <name evidence="6" type="primary">rnr</name>
    <name evidence="9" type="ORF">IAB80_05760</name>
</gene>
<evidence type="ECO:0000256" key="2">
    <source>
        <dbReference type="ARBA" id="ARBA00022722"/>
    </source>
</evidence>
<comment type="catalytic activity">
    <reaction evidence="6">
        <text>Exonucleolytic cleavage in the 3'- to 5'-direction to yield nucleoside 5'-phosphates.</text>
        <dbReference type="EC" id="3.1.13.1"/>
    </reaction>
</comment>
<dbReference type="InterPro" id="IPR040476">
    <property type="entry name" value="CSD2"/>
</dbReference>
<feature type="region of interest" description="Disordered" evidence="7">
    <location>
        <begin position="797"/>
        <end position="850"/>
    </location>
</feature>
<evidence type="ECO:0000259" key="8">
    <source>
        <dbReference type="PROSITE" id="PS50126"/>
    </source>
</evidence>
<evidence type="ECO:0000256" key="6">
    <source>
        <dbReference type="HAMAP-Rule" id="MF_01895"/>
    </source>
</evidence>
<dbReference type="Proteomes" id="UP000823771">
    <property type="component" value="Unassembled WGS sequence"/>
</dbReference>
<dbReference type="InterPro" id="IPR022966">
    <property type="entry name" value="RNase_II/R_CS"/>
</dbReference>
<keyword evidence="2 6" id="KW-0540">Nuclease</keyword>
<dbReference type="HAMAP" id="MF_01895">
    <property type="entry name" value="RNase_R"/>
    <property type="match status" value="1"/>
</dbReference>
<dbReference type="GO" id="GO:0005829">
    <property type="term" value="C:cytosol"/>
    <property type="evidence" value="ECO:0007669"/>
    <property type="project" value="UniProtKB-ARBA"/>
</dbReference>
<dbReference type="GO" id="GO:0008859">
    <property type="term" value="F:exoribonuclease II activity"/>
    <property type="evidence" value="ECO:0007669"/>
    <property type="project" value="UniProtKB-UniRule"/>
</dbReference>
<evidence type="ECO:0000256" key="3">
    <source>
        <dbReference type="ARBA" id="ARBA00022801"/>
    </source>
</evidence>
<dbReference type="SMART" id="SM00955">
    <property type="entry name" value="RNB"/>
    <property type="match status" value="1"/>
</dbReference>
<dbReference type="Pfam" id="PF00575">
    <property type="entry name" value="S1"/>
    <property type="match status" value="1"/>
</dbReference>
<feature type="domain" description="S1 motif" evidence="8">
    <location>
        <begin position="708"/>
        <end position="789"/>
    </location>
</feature>
<protein>
    <recommendedName>
        <fullName evidence="6">Ribonuclease R</fullName>
        <shortName evidence="6">RNase R</shortName>
        <ecNumber evidence="6">3.1.13.1</ecNumber>
    </recommendedName>
</protein>
<dbReference type="InterPro" id="IPR012340">
    <property type="entry name" value="NA-bd_OB-fold"/>
</dbReference>
<dbReference type="Pfam" id="PF00773">
    <property type="entry name" value="RNB"/>
    <property type="match status" value="1"/>
</dbReference>
<organism evidence="9 10">
    <name type="scientific">Candidatus Cryptobacteroides excrementipullorum</name>
    <dbReference type="NCBI Taxonomy" id="2840761"/>
    <lineage>
        <taxon>Bacteria</taxon>
        <taxon>Pseudomonadati</taxon>
        <taxon>Bacteroidota</taxon>
        <taxon>Bacteroidia</taxon>
        <taxon>Bacteroidales</taxon>
        <taxon>Candidatus Cryptobacteroides</taxon>
    </lineage>
</organism>
<dbReference type="Gene3D" id="2.40.50.140">
    <property type="entry name" value="Nucleic acid-binding proteins"/>
    <property type="match status" value="2"/>
</dbReference>
<evidence type="ECO:0000256" key="1">
    <source>
        <dbReference type="ARBA" id="ARBA00022490"/>
    </source>
</evidence>
<dbReference type="PANTHER" id="PTHR23355:SF9">
    <property type="entry name" value="DIS3-LIKE EXONUCLEASE 2"/>
    <property type="match status" value="1"/>
</dbReference>
<dbReference type="InterPro" id="IPR011805">
    <property type="entry name" value="RNase_R"/>
</dbReference>
<comment type="similarity">
    <text evidence="6">Belongs to the RNR ribonuclease family. RNase R subfamily.</text>
</comment>
<dbReference type="Pfam" id="PF17876">
    <property type="entry name" value="CSD2"/>
    <property type="match status" value="1"/>
</dbReference>
<dbReference type="PANTHER" id="PTHR23355">
    <property type="entry name" value="RIBONUCLEASE"/>
    <property type="match status" value="1"/>
</dbReference>
<evidence type="ECO:0000313" key="10">
    <source>
        <dbReference type="Proteomes" id="UP000823771"/>
    </source>
</evidence>
<dbReference type="PROSITE" id="PS50126">
    <property type="entry name" value="S1"/>
    <property type="match status" value="1"/>
</dbReference>
<dbReference type="InterPro" id="IPR011129">
    <property type="entry name" value="CSD"/>
</dbReference>
<dbReference type="EC" id="3.1.13.1" evidence="6"/>
<comment type="function">
    <text evidence="6">3'-5' exoribonuclease that releases 5'-nucleoside monophosphates and is involved in maturation of structured RNAs.</text>
</comment>
<dbReference type="SMART" id="SM00357">
    <property type="entry name" value="CSP"/>
    <property type="match status" value="1"/>
</dbReference>
<proteinExistence type="inferred from homology"/>
<evidence type="ECO:0000256" key="7">
    <source>
        <dbReference type="SAM" id="MobiDB-lite"/>
    </source>
</evidence>
<accession>A0A9D9IT91</accession>
<keyword evidence="3 6" id="KW-0378">Hydrolase</keyword>
<dbReference type="GO" id="GO:0006402">
    <property type="term" value="P:mRNA catabolic process"/>
    <property type="evidence" value="ECO:0007669"/>
    <property type="project" value="TreeGrafter"/>
</dbReference>
<feature type="region of interest" description="Disordered" evidence="7">
    <location>
        <begin position="129"/>
        <end position="148"/>
    </location>
</feature>